<dbReference type="InParanoid" id="A0A6P6Y8P0"/>
<evidence type="ECO:0000313" key="3">
    <source>
        <dbReference type="RefSeq" id="XP_027200924.1"/>
    </source>
</evidence>
<evidence type="ECO:0000256" key="1">
    <source>
        <dbReference type="SAM" id="Phobius"/>
    </source>
</evidence>
<dbReference type="Proteomes" id="UP000515146">
    <property type="component" value="Unplaced"/>
</dbReference>
<dbReference type="AlphaFoldDB" id="A0A6P6Y8P0"/>
<reference evidence="3" key="1">
    <citation type="submission" date="2025-08" db="UniProtKB">
        <authorList>
            <consortium name="RefSeq"/>
        </authorList>
    </citation>
    <scope>IDENTIFICATION</scope>
    <source>
        <strain evidence="3">Airmid</strain>
    </source>
</reference>
<keyword evidence="2" id="KW-1185">Reference proteome</keyword>
<keyword evidence="1" id="KW-1133">Transmembrane helix</keyword>
<keyword evidence="1" id="KW-0812">Transmembrane</keyword>
<accession>A0A6P6Y8P0</accession>
<dbReference type="OrthoDB" id="6534141at2759"/>
<feature type="transmembrane region" description="Helical" evidence="1">
    <location>
        <begin position="194"/>
        <end position="214"/>
    </location>
</feature>
<name>A0A6P6Y8P0_DERPT</name>
<feature type="transmembrane region" description="Helical" evidence="1">
    <location>
        <begin position="162"/>
        <end position="182"/>
    </location>
</feature>
<organism evidence="2 3">
    <name type="scientific">Dermatophagoides pteronyssinus</name>
    <name type="common">European house dust mite</name>
    <dbReference type="NCBI Taxonomy" id="6956"/>
    <lineage>
        <taxon>Eukaryota</taxon>
        <taxon>Metazoa</taxon>
        <taxon>Ecdysozoa</taxon>
        <taxon>Arthropoda</taxon>
        <taxon>Chelicerata</taxon>
        <taxon>Arachnida</taxon>
        <taxon>Acari</taxon>
        <taxon>Acariformes</taxon>
        <taxon>Sarcoptiformes</taxon>
        <taxon>Astigmata</taxon>
        <taxon>Psoroptidia</taxon>
        <taxon>Analgoidea</taxon>
        <taxon>Pyroglyphidae</taxon>
        <taxon>Dermatophagoidinae</taxon>
        <taxon>Dermatophagoides</taxon>
    </lineage>
</organism>
<dbReference type="KEGG" id="dpte:113794956"/>
<keyword evidence="1" id="KW-0472">Membrane</keyword>
<evidence type="ECO:0000313" key="2">
    <source>
        <dbReference type="Proteomes" id="UP000515146"/>
    </source>
</evidence>
<proteinExistence type="predicted"/>
<sequence length="282" mass="33791">MANIPLNIMCIYDLVFRYDSLNNRFMYLGFSFSQIFVLSNILTNASTINFSSHQFKRQLPIIQLYMKELTIKWQINEFYERLTTTDNGFGFYLGRIAIINYRNTFQLNSLNKMINDLFVNRRHIMNSRLNYLRQLVWRQFQRQHQHMTYCMMYSGHDLWNDVYFIGIMANIPLNIMCIYNLVFRNDSLNNQFMYLGFLISQMFVLSAIMVNASTMHFSANQFKRQLPIIQLGMKKPSIKWQVNEFYERLTTTEIGFGFYCGRIGIINYHNSFHHILPNIDYQ</sequence>
<protein>
    <submittedName>
        <fullName evidence="3">Uncharacterized protein LOC113794956</fullName>
    </submittedName>
</protein>
<feature type="transmembrane region" description="Helical" evidence="1">
    <location>
        <begin position="25"/>
        <end position="48"/>
    </location>
</feature>
<gene>
    <name evidence="3" type="primary">LOC113794956</name>
</gene>
<dbReference type="RefSeq" id="XP_027200924.1">
    <property type="nucleotide sequence ID" value="XM_027345123.1"/>
</dbReference>